<accession>R7V9C6</accession>
<dbReference type="Proteomes" id="UP000014760">
    <property type="component" value="Unassembled WGS sequence"/>
</dbReference>
<dbReference type="HOGENOM" id="CLU_1760512_0_0_1"/>
<dbReference type="EnsemblMetazoa" id="CapteT189485">
    <property type="protein sequence ID" value="CapteP189485"/>
    <property type="gene ID" value="CapteG189485"/>
</dbReference>
<evidence type="ECO:0000313" key="1">
    <source>
        <dbReference type="EMBL" id="ELU12340.1"/>
    </source>
</evidence>
<protein>
    <submittedName>
        <fullName evidence="1 2">Uncharacterized protein</fullName>
    </submittedName>
</protein>
<organism evidence="1">
    <name type="scientific">Capitella teleta</name>
    <name type="common">Polychaete worm</name>
    <dbReference type="NCBI Taxonomy" id="283909"/>
    <lineage>
        <taxon>Eukaryota</taxon>
        <taxon>Metazoa</taxon>
        <taxon>Spiralia</taxon>
        <taxon>Lophotrochozoa</taxon>
        <taxon>Annelida</taxon>
        <taxon>Polychaeta</taxon>
        <taxon>Sedentaria</taxon>
        <taxon>Scolecida</taxon>
        <taxon>Capitellidae</taxon>
        <taxon>Capitella</taxon>
    </lineage>
</organism>
<reference evidence="3" key="1">
    <citation type="submission" date="2012-12" db="EMBL/GenBank/DDBJ databases">
        <authorList>
            <person name="Hellsten U."/>
            <person name="Grimwood J."/>
            <person name="Chapman J.A."/>
            <person name="Shapiro H."/>
            <person name="Aerts A."/>
            <person name="Otillar R.P."/>
            <person name="Terry A.Y."/>
            <person name="Boore J.L."/>
            <person name="Simakov O."/>
            <person name="Marletaz F."/>
            <person name="Cho S.-J."/>
            <person name="Edsinger-Gonzales E."/>
            <person name="Havlak P."/>
            <person name="Kuo D.-H."/>
            <person name="Larsson T."/>
            <person name="Lv J."/>
            <person name="Arendt D."/>
            <person name="Savage R."/>
            <person name="Osoegawa K."/>
            <person name="de Jong P."/>
            <person name="Lindberg D.R."/>
            <person name="Seaver E.C."/>
            <person name="Weisblat D.A."/>
            <person name="Putnam N.H."/>
            <person name="Grigoriev I.V."/>
            <person name="Rokhsar D.S."/>
        </authorList>
    </citation>
    <scope>NUCLEOTIDE SEQUENCE</scope>
    <source>
        <strain evidence="3">I ESC-2004</strain>
    </source>
</reference>
<dbReference type="AlphaFoldDB" id="R7V9C6"/>
<dbReference type="EMBL" id="KB296055">
    <property type="protein sequence ID" value="ELU12340.1"/>
    <property type="molecule type" value="Genomic_DNA"/>
</dbReference>
<sequence>MPKLASFGRKQDRSGNGQEAVTYAGCLLREHGYFTIFFAIVQRHISLFITCLPFHLLYNDSSGCLESHEGMVERRPRQSQREAGTQPTFEWWLEAGQFWTLRAARKRTKVMPTLLPCNAAVQQSRCRKYDGIDTVLQKLKRLYNRYLL</sequence>
<gene>
    <name evidence="1" type="ORF">CAPTEDRAFT_189485</name>
</gene>
<reference evidence="2" key="3">
    <citation type="submission" date="2015-06" db="UniProtKB">
        <authorList>
            <consortium name="EnsemblMetazoa"/>
        </authorList>
    </citation>
    <scope>IDENTIFICATION</scope>
</reference>
<proteinExistence type="predicted"/>
<evidence type="ECO:0000313" key="3">
    <source>
        <dbReference type="Proteomes" id="UP000014760"/>
    </source>
</evidence>
<keyword evidence="3" id="KW-1185">Reference proteome</keyword>
<reference evidence="1 3" key="2">
    <citation type="journal article" date="2013" name="Nature">
        <title>Insights into bilaterian evolution from three spiralian genomes.</title>
        <authorList>
            <person name="Simakov O."/>
            <person name="Marletaz F."/>
            <person name="Cho S.J."/>
            <person name="Edsinger-Gonzales E."/>
            <person name="Havlak P."/>
            <person name="Hellsten U."/>
            <person name="Kuo D.H."/>
            <person name="Larsson T."/>
            <person name="Lv J."/>
            <person name="Arendt D."/>
            <person name="Savage R."/>
            <person name="Osoegawa K."/>
            <person name="de Jong P."/>
            <person name="Grimwood J."/>
            <person name="Chapman J.A."/>
            <person name="Shapiro H."/>
            <person name="Aerts A."/>
            <person name="Otillar R.P."/>
            <person name="Terry A.Y."/>
            <person name="Boore J.L."/>
            <person name="Grigoriev I.V."/>
            <person name="Lindberg D.R."/>
            <person name="Seaver E.C."/>
            <person name="Weisblat D.A."/>
            <person name="Putnam N.H."/>
            <person name="Rokhsar D.S."/>
        </authorList>
    </citation>
    <scope>NUCLEOTIDE SEQUENCE</scope>
    <source>
        <strain evidence="1 3">I ESC-2004</strain>
    </source>
</reference>
<evidence type="ECO:0000313" key="2">
    <source>
        <dbReference type="EnsemblMetazoa" id="CapteP189485"/>
    </source>
</evidence>
<name>R7V9C6_CAPTE</name>
<dbReference type="EMBL" id="AMQN01005449">
    <property type="status" value="NOT_ANNOTATED_CDS"/>
    <property type="molecule type" value="Genomic_DNA"/>
</dbReference>